<reference evidence="1" key="1">
    <citation type="submission" date="2023-03" db="EMBL/GenBank/DDBJ databases">
        <title>Massive genome expansion in bonnet fungi (Mycena s.s.) driven by repeated elements and novel gene families across ecological guilds.</title>
        <authorList>
            <consortium name="Lawrence Berkeley National Laboratory"/>
            <person name="Harder C.B."/>
            <person name="Miyauchi S."/>
            <person name="Viragh M."/>
            <person name="Kuo A."/>
            <person name="Thoen E."/>
            <person name="Andreopoulos B."/>
            <person name="Lu D."/>
            <person name="Skrede I."/>
            <person name="Drula E."/>
            <person name="Henrissat B."/>
            <person name="Morin E."/>
            <person name="Kohler A."/>
            <person name="Barry K."/>
            <person name="LaButti K."/>
            <person name="Morin E."/>
            <person name="Salamov A."/>
            <person name="Lipzen A."/>
            <person name="Mereny Z."/>
            <person name="Hegedus B."/>
            <person name="Baldrian P."/>
            <person name="Stursova M."/>
            <person name="Weitz H."/>
            <person name="Taylor A."/>
            <person name="Grigoriev I.V."/>
            <person name="Nagy L.G."/>
            <person name="Martin F."/>
            <person name="Kauserud H."/>
        </authorList>
    </citation>
    <scope>NUCLEOTIDE SEQUENCE</scope>
    <source>
        <strain evidence="1">CBHHK067</strain>
    </source>
</reference>
<dbReference type="Proteomes" id="UP001221757">
    <property type="component" value="Unassembled WGS sequence"/>
</dbReference>
<proteinExistence type="predicted"/>
<dbReference type="AlphaFoldDB" id="A0AAD7B5I2"/>
<name>A0AAD7B5I2_MYCRO</name>
<accession>A0AAD7B5I2</accession>
<organism evidence="1 2">
    <name type="scientific">Mycena rosella</name>
    <name type="common">Pink bonnet</name>
    <name type="synonym">Agaricus rosellus</name>
    <dbReference type="NCBI Taxonomy" id="1033263"/>
    <lineage>
        <taxon>Eukaryota</taxon>
        <taxon>Fungi</taxon>
        <taxon>Dikarya</taxon>
        <taxon>Basidiomycota</taxon>
        <taxon>Agaricomycotina</taxon>
        <taxon>Agaricomycetes</taxon>
        <taxon>Agaricomycetidae</taxon>
        <taxon>Agaricales</taxon>
        <taxon>Marasmiineae</taxon>
        <taxon>Mycenaceae</taxon>
        <taxon>Mycena</taxon>
    </lineage>
</organism>
<comment type="caution">
    <text evidence="1">The sequence shown here is derived from an EMBL/GenBank/DDBJ whole genome shotgun (WGS) entry which is preliminary data.</text>
</comment>
<protein>
    <submittedName>
        <fullName evidence="1">Uncharacterized protein</fullName>
    </submittedName>
</protein>
<sequence>MSTRKRNSSHTTVVAPLAGKKLEKNGLADAKYDPGVVEILHKDFRGEFDIDTVFLNPKLHLCGSSSEGRQTSDCPCGDNDQIWGLQHTTPGDIATSAIAGELDSACPQMTLFAENGTVTGINWAADHELYVKYLTTGLEKRKASVFNISASGTTIFFPGRGAGLGGRADDGGGGSTTDVMAALNADADVEEETGGDENESRRR</sequence>
<gene>
    <name evidence="1" type="ORF">B0H17DRAFT_1221219</name>
</gene>
<keyword evidence="2" id="KW-1185">Reference proteome</keyword>
<evidence type="ECO:0000313" key="2">
    <source>
        <dbReference type="Proteomes" id="UP001221757"/>
    </source>
</evidence>
<evidence type="ECO:0000313" key="1">
    <source>
        <dbReference type="EMBL" id="KAJ7610763.1"/>
    </source>
</evidence>
<dbReference type="EMBL" id="JARKIE010000988">
    <property type="protein sequence ID" value="KAJ7610763.1"/>
    <property type="molecule type" value="Genomic_DNA"/>
</dbReference>